<evidence type="ECO:0000256" key="1">
    <source>
        <dbReference type="ARBA" id="ARBA00004418"/>
    </source>
</evidence>
<evidence type="ECO:0000259" key="5">
    <source>
        <dbReference type="Pfam" id="PF07940"/>
    </source>
</evidence>
<comment type="subcellular location">
    <subcellularLocation>
        <location evidence="1">Periplasm</location>
    </subcellularLocation>
</comment>
<dbReference type="Gene3D" id="1.50.10.100">
    <property type="entry name" value="Chondroitin AC/alginate lyase"/>
    <property type="match status" value="1"/>
</dbReference>
<dbReference type="InterPro" id="IPR012480">
    <property type="entry name" value="Hepar_II_III_C"/>
</dbReference>
<dbReference type="Pfam" id="PF07940">
    <property type="entry name" value="Hepar_II_III_C"/>
    <property type="match status" value="1"/>
</dbReference>
<dbReference type="GO" id="GO:0016829">
    <property type="term" value="F:lyase activity"/>
    <property type="evidence" value="ECO:0007669"/>
    <property type="project" value="UniProtKB-KW"/>
</dbReference>
<reference evidence="6 7" key="1">
    <citation type="submission" date="2021-10" db="EMBL/GenBank/DDBJ databases">
        <title>Anaerobic single-cell dispensing facilitates the cultivation of human gut bacteria.</title>
        <authorList>
            <person name="Afrizal A."/>
        </authorList>
    </citation>
    <scope>NUCLEOTIDE SEQUENCE [LARGE SCALE GENOMIC DNA]</scope>
    <source>
        <strain evidence="6 7">CLA-AA-H232</strain>
    </source>
</reference>
<keyword evidence="4" id="KW-0456">Lyase</keyword>
<evidence type="ECO:0000256" key="3">
    <source>
        <dbReference type="ARBA" id="ARBA00022764"/>
    </source>
</evidence>
<dbReference type="SUPFAM" id="SSF48230">
    <property type="entry name" value="Chondroitin AC/alginate lyase"/>
    <property type="match status" value="1"/>
</dbReference>
<keyword evidence="3" id="KW-0574">Periplasm</keyword>
<organism evidence="6 7">
    <name type="scientific">Hominilimicola fabiformis</name>
    <dbReference type="NCBI Taxonomy" id="2885356"/>
    <lineage>
        <taxon>Bacteria</taxon>
        <taxon>Bacillati</taxon>
        <taxon>Bacillota</taxon>
        <taxon>Clostridia</taxon>
        <taxon>Eubacteriales</taxon>
        <taxon>Oscillospiraceae</taxon>
        <taxon>Hominilimicola</taxon>
    </lineage>
</organism>
<protein>
    <submittedName>
        <fullName evidence="6">Heparinase II/III-family protein</fullName>
    </submittedName>
</protein>
<evidence type="ECO:0000256" key="4">
    <source>
        <dbReference type="ARBA" id="ARBA00023239"/>
    </source>
</evidence>
<dbReference type="AlphaFoldDB" id="A0AAE3E1I2"/>
<accession>A0AAE3E1I2</accession>
<comment type="caution">
    <text evidence="6">The sequence shown here is derived from an EMBL/GenBank/DDBJ whole genome shotgun (WGS) entry which is preliminary data.</text>
</comment>
<sequence>MTNRLFTENKNIKENVKNDIFLKQQVERIKSDSEKFANKDIAALTYTSFKKFYVTGSRKEYEYEYFLHRRRLNDFAILNILYDDEKYRLCLQDIIWSILDEFTWALPAHIPQNTDIENCITHIDLFASETAFALAEISHILSDKLDKTIVERIKYEVYRRVLKPYLSGRKNSWDCLENNWSAVCAGSVGSAFLYFGTDEEIQTVLPRIKETLEYYLKGFGDDGACVEGINYWAYGFGYFTYFAQLLYQYSDGKDNLFDNKKVENIAVFPQKLWFKNNNTVTFSDCGDKFTQRSGLIHFLKQKYSQIAVHDDNCSLEFDGDGCYRFAHLIRDFAWRKNNIKVQTESENGFYYFKNAGWYIKRTSNYEFAAKAGDNKESHNHNDIGVFLLNVGGDKIVTDPGRGEYTSDYFSSKRYKYFPPSALAHSVPVVNGIVQQEGEEYRGNIVKATENELIIDCKDAYNDCSLKELTRKFEFYDDKIVLNDKFAFDTDKNDVTEHFVFDVKPTECENGLKIGNTEMCYNVSDFECKINEVTYASNYNKQKTVYTVDLKHIVKTKTVETKFEFNIKNTWKERK</sequence>
<proteinExistence type="predicted"/>
<name>A0AAE3E1I2_9FIRM</name>
<gene>
    <name evidence="6" type="ORF">LKE05_13535</name>
</gene>
<dbReference type="Gene3D" id="2.70.98.70">
    <property type="match status" value="1"/>
</dbReference>
<keyword evidence="2" id="KW-0732">Signal</keyword>
<evidence type="ECO:0000313" key="6">
    <source>
        <dbReference type="EMBL" id="MCC2211802.1"/>
    </source>
</evidence>
<dbReference type="PANTHER" id="PTHR39210:SF1">
    <property type="entry name" value="HEPARIN-SULFATE LYASE"/>
    <property type="match status" value="1"/>
</dbReference>
<dbReference type="InterPro" id="IPR008929">
    <property type="entry name" value="Chondroitin_lyas"/>
</dbReference>
<dbReference type="Proteomes" id="UP001198242">
    <property type="component" value="Unassembled WGS sequence"/>
</dbReference>
<keyword evidence="7" id="KW-1185">Reference proteome</keyword>
<dbReference type="PANTHER" id="PTHR39210">
    <property type="entry name" value="HEPARIN-SULFATE LYASE"/>
    <property type="match status" value="1"/>
</dbReference>
<dbReference type="GO" id="GO:0042597">
    <property type="term" value="C:periplasmic space"/>
    <property type="evidence" value="ECO:0007669"/>
    <property type="project" value="UniProtKB-SubCell"/>
</dbReference>
<feature type="domain" description="Heparinase II/III-like C-terminal" evidence="5">
    <location>
        <begin position="351"/>
        <end position="513"/>
    </location>
</feature>
<dbReference type="RefSeq" id="WP_308457187.1">
    <property type="nucleotide sequence ID" value="NZ_JAJEQM010000027.1"/>
</dbReference>
<evidence type="ECO:0000256" key="2">
    <source>
        <dbReference type="ARBA" id="ARBA00022729"/>
    </source>
</evidence>
<dbReference type="EMBL" id="JAJEQM010000027">
    <property type="protein sequence ID" value="MCC2211802.1"/>
    <property type="molecule type" value="Genomic_DNA"/>
</dbReference>
<evidence type="ECO:0000313" key="7">
    <source>
        <dbReference type="Proteomes" id="UP001198242"/>
    </source>
</evidence>